<gene>
    <name evidence="1" type="ORF">TSPI_01426</name>
</gene>
<keyword evidence="2" id="KW-1185">Reference proteome</keyword>
<reference evidence="1 2" key="1">
    <citation type="submission" date="2024-07" db="EMBL/GenBank/DDBJ databases">
        <title>Enhanced genomic and transcriptomic resources for Trichinella pseudospiralis and T. spiralis underpin the discovery of pronounced molecular differences between stages and species.</title>
        <authorList>
            <person name="Pasi K.K."/>
            <person name="La Rosa G."/>
            <person name="Gomez-Morales M.A."/>
            <person name="Tosini F."/>
            <person name="Sumanam S."/>
            <person name="Young N.D."/>
            <person name="Chang B.C."/>
            <person name="Robin G.B."/>
        </authorList>
    </citation>
    <scope>NUCLEOTIDE SEQUENCE [LARGE SCALE GENOMIC DNA]</scope>
    <source>
        <strain evidence="1">ISS534</strain>
    </source>
</reference>
<evidence type="ECO:0000313" key="1">
    <source>
        <dbReference type="EMBL" id="KAL1242818.1"/>
    </source>
</evidence>
<dbReference type="GO" id="GO:0016874">
    <property type="term" value="F:ligase activity"/>
    <property type="evidence" value="ECO:0007669"/>
    <property type="project" value="UniProtKB-KW"/>
</dbReference>
<dbReference type="Proteomes" id="UP001558632">
    <property type="component" value="Unassembled WGS sequence"/>
</dbReference>
<keyword evidence="1" id="KW-0436">Ligase</keyword>
<organism evidence="1 2">
    <name type="scientific">Trichinella spiralis</name>
    <name type="common">Trichina worm</name>
    <dbReference type="NCBI Taxonomy" id="6334"/>
    <lineage>
        <taxon>Eukaryota</taxon>
        <taxon>Metazoa</taxon>
        <taxon>Ecdysozoa</taxon>
        <taxon>Nematoda</taxon>
        <taxon>Enoplea</taxon>
        <taxon>Dorylaimia</taxon>
        <taxon>Trichinellida</taxon>
        <taxon>Trichinellidae</taxon>
        <taxon>Trichinella</taxon>
    </lineage>
</organism>
<evidence type="ECO:0000313" key="2">
    <source>
        <dbReference type="Proteomes" id="UP001558632"/>
    </source>
</evidence>
<accession>A0ABR3KQD7</accession>
<comment type="caution">
    <text evidence="1">The sequence shown here is derived from an EMBL/GenBank/DDBJ whole genome shotgun (WGS) entry which is preliminary data.</text>
</comment>
<protein>
    <submittedName>
        <fullName evidence="1">DNA ligase</fullName>
    </submittedName>
</protein>
<dbReference type="EMBL" id="JBEUSY010000181">
    <property type="protein sequence ID" value="KAL1242818.1"/>
    <property type="molecule type" value="Genomic_DNA"/>
</dbReference>
<proteinExistence type="predicted"/>
<sequence length="85" mass="9201">MSTKNGSSCCPRGLHAGVEEALHDHTTIVHDVQPARSACLDARACGPAPIRPRVACFELSGWDDEKVYRQLQQPAKTGVTCLDAR</sequence>
<name>A0ABR3KQD7_TRISP</name>